<dbReference type="RefSeq" id="WP_202243868.1">
    <property type="nucleotide sequence ID" value="NZ_JAESIY010000004.1"/>
</dbReference>
<evidence type="ECO:0000313" key="3">
    <source>
        <dbReference type="Proteomes" id="UP000659388"/>
    </source>
</evidence>
<dbReference type="Proteomes" id="UP000659388">
    <property type="component" value="Unassembled WGS sequence"/>
</dbReference>
<keyword evidence="1" id="KW-0472">Membrane</keyword>
<dbReference type="InterPro" id="IPR012467">
    <property type="entry name" value="DUF1684"/>
</dbReference>
<dbReference type="PANTHER" id="PTHR41913:SF1">
    <property type="entry name" value="DUF1684 DOMAIN-CONTAINING PROTEIN"/>
    <property type="match status" value="1"/>
</dbReference>
<proteinExistence type="predicted"/>
<protein>
    <submittedName>
        <fullName evidence="2">DUF1684 domain-containing protein</fullName>
    </submittedName>
</protein>
<dbReference type="Pfam" id="PF07920">
    <property type="entry name" value="DUF1684"/>
    <property type="match status" value="1"/>
</dbReference>
<keyword evidence="1" id="KW-1133">Transmembrane helix</keyword>
<dbReference type="EMBL" id="JAESIY010000004">
    <property type="protein sequence ID" value="MBL3656079.1"/>
    <property type="molecule type" value="Genomic_DNA"/>
</dbReference>
<evidence type="ECO:0000256" key="1">
    <source>
        <dbReference type="SAM" id="Phobius"/>
    </source>
</evidence>
<dbReference type="PANTHER" id="PTHR41913">
    <property type="entry name" value="DUF1684 DOMAIN-CONTAINING PROTEIN"/>
    <property type="match status" value="1"/>
</dbReference>
<keyword evidence="3" id="KW-1185">Reference proteome</keyword>
<dbReference type="AlphaFoldDB" id="A0A937JYW7"/>
<keyword evidence="1" id="KW-0812">Transmembrane</keyword>
<name>A0A937JYW7_9BACT</name>
<feature type="transmembrane region" description="Helical" evidence="1">
    <location>
        <begin position="6"/>
        <end position="23"/>
    </location>
</feature>
<organism evidence="2 3">
    <name type="scientific">Fulvivirga sediminis</name>
    <dbReference type="NCBI Taxonomy" id="2803949"/>
    <lineage>
        <taxon>Bacteria</taxon>
        <taxon>Pseudomonadati</taxon>
        <taxon>Bacteroidota</taxon>
        <taxon>Cytophagia</taxon>
        <taxon>Cytophagales</taxon>
        <taxon>Fulvivirgaceae</taxon>
        <taxon>Fulvivirga</taxon>
    </lineage>
</organism>
<accession>A0A937JYW7</accession>
<reference evidence="2" key="1">
    <citation type="submission" date="2021-01" db="EMBL/GenBank/DDBJ databases">
        <title>Fulvivirga kasyanovii gen. nov., sp nov., a novel member of the phylum Bacteroidetes isolated from seawater in a mussel farm.</title>
        <authorList>
            <person name="Zhao L.-H."/>
            <person name="Wang Z.-J."/>
        </authorList>
    </citation>
    <scope>NUCLEOTIDE SEQUENCE</scope>
    <source>
        <strain evidence="2">2943</strain>
    </source>
</reference>
<sequence>MSRNKGIIGAVVVVVIIIFIYSFQGQSPESYKAEIEKKRDAQESFMRNSNESPFVEQNIKFEGLKFYPPNQKYKIRARFTAKENPEVRELATSEGEPEEYLEYGYAIFTLDNKEQQLIILENVQEGVLFLAFADETSADETYGGGRYLELKHDGSKSILLDFNLAYNPYCAYTAGYSCPLPPKENLLTVAIRAGEKTYKEL</sequence>
<evidence type="ECO:0000313" key="2">
    <source>
        <dbReference type="EMBL" id="MBL3656079.1"/>
    </source>
</evidence>
<gene>
    <name evidence="2" type="ORF">JL102_08060</name>
</gene>
<comment type="caution">
    <text evidence="2">The sequence shown here is derived from an EMBL/GenBank/DDBJ whole genome shotgun (WGS) entry which is preliminary data.</text>
</comment>